<keyword evidence="4" id="KW-1185">Reference proteome</keyword>
<dbReference type="PROSITE" id="PS50041">
    <property type="entry name" value="C_TYPE_LECTIN_2"/>
    <property type="match status" value="1"/>
</dbReference>
<dbReference type="PANTHER" id="PTHR45710">
    <property type="entry name" value="C-TYPE LECTIN DOMAIN-CONTAINING PROTEIN 180"/>
    <property type="match status" value="1"/>
</dbReference>
<dbReference type="SUPFAM" id="SSF56436">
    <property type="entry name" value="C-type lectin-like"/>
    <property type="match status" value="1"/>
</dbReference>
<dbReference type="GO" id="GO:0009897">
    <property type="term" value="C:external side of plasma membrane"/>
    <property type="evidence" value="ECO:0007669"/>
    <property type="project" value="TreeGrafter"/>
</dbReference>
<sequence length="80" mass="9430">MVPYKCRFDHWIGLRRDPGQPWKWANGTEYNNWFLIRGGDCAYLNDEKGVSSSRCSTERRWICSKPEVHMIRTGLHEKGT</sequence>
<dbReference type="Gene3D" id="3.10.100.10">
    <property type="entry name" value="Mannose-Binding Protein A, subunit A"/>
    <property type="match status" value="1"/>
</dbReference>
<evidence type="ECO:0000313" key="4">
    <source>
        <dbReference type="Proteomes" id="UP000694393"/>
    </source>
</evidence>
<dbReference type="PANTHER" id="PTHR45710:SF35">
    <property type="entry name" value="C-TYPE LECTIN DOMAIN FAMILY 2 MEMBER D"/>
    <property type="match status" value="1"/>
</dbReference>
<dbReference type="InterPro" id="IPR016186">
    <property type="entry name" value="C-type_lectin-like/link_sf"/>
</dbReference>
<proteinExistence type="predicted"/>
<evidence type="ECO:0000313" key="3">
    <source>
        <dbReference type="Ensembl" id="ENSPCEP00000016396.1"/>
    </source>
</evidence>
<dbReference type="Proteomes" id="UP000694393">
    <property type="component" value="Unplaced"/>
</dbReference>
<dbReference type="AlphaFoldDB" id="A0A8C8S7L0"/>
<evidence type="ECO:0000256" key="1">
    <source>
        <dbReference type="ARBA" id="ARBA00004401"/>
    </source>
</evidence>
<feature type="domain" description="C-type lectin" evidence="2">
    <location>
        <begin position="11"/>
        <end position="64"/>
    </location>
</feature>
<name>A0A8C8S7L0_9SAUR</name>
<organism evidence="3 4">
    <name type="scientific">Pelusios castaneus</name>
    <name type="common">West African mud turtle</name>
    <dbReference type="NCBI Taxonomy" id="367368"/>
    <lineage>
        <taxon>Eukaryota</taxon>
        <taxon>Metazoa</taxon>
        <taxon>Chordata</taxon>
        <taxon>Craniata</taxon>
        <taxon>Vertebrata</taxon>
        <taxon>Euteleostomi</taxon>
        <taxon>Archelosauria</taxon>
        <taxon>Testudinata</taxon>
        <taxon>Testudines</taxon>
        <taxon>Pleurodira</taxon>
        <taxon>Pelomedusidae</taxon>
        <taxon>Pelusios</taxon>
    </lineage>
</organism>
<comment type="subcellular location">
    <subcellularLocation>
        <location evidence="1">Cell membrane</location>
        <topology evidence="1">Single-pass type II membrane protein</topology>
    </subcellularLocation>
</comment>
<reference evidence="3" key="1">
    <citation type="submission" date="2025-08" db="UniProtKB">
        <authorList>
            <consortium name="Ensembl"/>
        </authorList>
    </citation>
    <scope>IDENTIFICATION</scope>
</reference>
<dbReference type="InterPro" id="IPR050828">
    <property type="entry name" value="C-type_lectin/matrix_domain"/>
</dbReference>
<dbReference type="InterPro" id="IPR001304">
    <property type="entry name" value="C-type_lectin-like"/>
</dbReference>
<evidence type="ECO:0000259" key="2">
    <source>
        <dbReference type="PROSITE" id="PS50041"/>
    </source>
</evidence>
<dbReference type="InterPro" id="IPR016187">
    <property type="entry name" value="CTDL_fold"/>
</dbReference>
<protein>
    <recommendedName>
        <fullName evidence="2">C-type lectin domain-containing protein</fullName>
    </recommendedName>
</protein>
<dbReference type="Pfam" id="PF00059">
    <property type="entry name" value="Lectin_C"/>
    <property type="match status" value="1"/>
</dbReference>
<dbReference type="Ensembl" id="ENSPCET00000016969.1">
    <property type="protein sequence ID" value="ENSPCEP00000016396.1"/>
    <property type="gene ID" value="ENSPCEG00000012891.1"/>
</dbReference>
<accession>A0A8C8S7L0</accession>
<reference evidence="3" key="2">
    <citation type="submission" date="2025-09" db="UniProtKB">
        <authorList>
            <consortium name="Ensembl"/>
        </authorList>
    </citation>
    <scope>IDENTIFICATION</scope>
</reference>